<evidence type="ECO:0000313" key="1">
    <source>
        <dbReference type="EMBL" id="TKS55021.1"/>
    </source>
</evidence>
<organism evidence="1 2">
    <name type="scientific">Luteimonas yindakuii</name>
    <dbReference type="NCBI Taxonomy" id="2565782"/>
    <lineage>
        <taxon>Bacteria</taxon>
        <taxon>Pseudomonadati</taxon>
        <taxon>Pseudomonadota</taxon>
        <taxon>Gammaproteobacteria</taxon>
        <taxon>Lysobacterales</taxon>
        <taxon>Lysobacteraceae</taxon>
        <taxon>Luteimonas</taxon>
    </lineage>
</organism>
<reference evidence="1 2" key="1">
    <citation type="submission" date="2019-01" db="EMBL/GenBank/DDBJ databases">
        <authorList>
            <person name="Zhang S."/>
        </authorList>
    </citation>
    <scope>NUCLEOTIDE SEQUENCE [LARGE SCALE GENOMIC DNA]</scope>
    <source>
        <strain evidence="1 2">1626</strain>
    </source>
</reference>
<dbReference type="AlphaFoldDB" id="A0A4Z1RMX5"/>
<evidence type="ECO:0000313" key="2">
    <source>
        <dbReference type="Proteomes" id="UP000298681"/>
    </source>
</evidence>
<comment type="caution">
    <text evidence="1">The sequence shown here is derived from an EMBL/GenBank/DDBJ whole genome shotgun (WGS) entry which is preliminary data.</text>
</comment>
<accession>A0A4Z1RMX5</accession>
<keyword evidence="1" id="KW-0808">Transferase</keyword>
<dbReference type="RefSeq" id="WP_134674378.1">
    <property type="nucleotide sequence ID" value="NZ_SPUH01000001.1"/>
</dbReference>
<dbReference type="EMBL" id="SPUH01000001">
    <property type="protein sequence ID" value="TKS55021.1"/>
    <property type="molecule type" value="Genomic_DNA"/>
</dbReference>
<protein>
    <submittedName>
        <fullName evidence="1">Phosphotransferase</fullName>
    </submittedName>
</protein>
<dbReference type="InterPro" id="IPR016776">
    <property type="entry name" value="ApeP-like_dehydratase"/>
</dbReference>
<dbReference type="Pfam" id="PF22817">
    <property type="entry name" value="ApeP-like"/>
    <property type="match status" value="1"/>
</dbReference>
<gene>
    <name evidence="1" type="ORF">E4582_09775</name>
</gene>
<proteinExistence type="predicted"/>
<name>A0A4Z1RMX5_9GAMM</name>
<keyword evidence="2" id="KW-1185">Reference proteome</keyword>
<dbReference type="InterPro" id="IPR029069">
    <property type="entry name" value="HotDog_dom_sf"/>
</dbReference>
<dbReference type="Gene3D" id="3.10.129.10">
    <property type="entry name" value="Hotdog Thioesterase"/>
    <property type="match status" value="1"/>
</dbReference>
<dbReference type="Proteomes" id="UP000298681">
    <property type="component" value="Unassembled WGS sequence"/>
</dbReference>
<sequence length="141" mass="15235">MIDRDTLLGLVPHQGAMCLWDRVLDWDDTRIRLASATHRDPSHPLRGAHGLRAVHLCEYGAQAMAVHGGLRGRAAGFPVRPGMLVALRGIRLHVPYVDALDGELTGEAEAVAEGADSQQYAFRILHGEQVLAEGRAAVMLG</sequence>
<dbReference type="SUPFAM" id="SSF54637">
    <property type="entry name" value="Thioesterase/thiol ester dehydrase-isomerase"/>
    <property type="match status" value="1"/>
</dbReference>
<dbReference type="GO" id="GO:0016740">
    <property type="term" value="F:transferase activity"/>
    <property type="evidence" value="ECO:0007669"/>
    <property type="project" value="UniProtKB-KW"/>
</dbReference>